<reference evidence="1" key="2">
    <citation type="submission" date="2020-10" db="EMBL/GenBank/DDBJ databases">
        <title>Enrichment of novel Verrucomicrobia, Bacteroidetes and Krumholzibacteria in an oxygen-limited, methane- and iron-fed bioreactor inoculated with Bothnian Sea sediments.</title>
        <authorList>
            <person name="Martins P.D."/>
            <person name="de Jong A."/>
            <person name="Lenstra W.K."/>
            <person name="van Helmond N.A.G.M."/>
            <person name="Slomp C.P."/>
            <person name="Jetten M.S.M."/>
            <person name="Welte C.U."/>
            <person name="Rasigraf O."/>
        </authorList>
    </citation>
    <scope>NUCLEOTIDE SEQUENCE</scope>
    <source>
        <strain evidence="1">MAG47</strain>
    </source>
</reference>
<dbReference type="AlphaFoldDB" id="A0A8I0T9E2"/>
<gene>
    <name evidence="1" type="ORF">IH622_17510</name>
</gene>
<proteinExistence type="predicted"/>
<reference evidence="1" key="1">
    <citation type="submission" date="2020-09" db="EMBL/GenBank/DDBJ databases">
        <authorList>
            <person name="Dalcin Martins P."/>
        </authorList>
    </citation>
    <scope>NUCLEOTIDE SEQUENCE</scope>
    <source>
        <strain evidence="1">MAG47</strain>
    </source>
</reference>
<dbReference type="Proteomes" id="UP000642265">
    <property type="component" value="Unassembled WGS sequence"/>
</dbReference>
<protein>
    <submittedName>
        <fullName evidence="1">Uncharacterized protein</fullName>
    </submittedName>
</protein>
<evidence type="ECO:0000313" key="2">
    <source>
        <dbReference type="Proteomes" id="UP000642265"/>
    </source>
</evidence>
<name>A0A8I0T9E2_BRUAN</name>
<accession>A0A8I0T9E2</accession>
<evidence type="ECO:0000313" key="1">
    <source>
        <dbReference type="EMBL" id="MBE0562603.1"/>
    </source>
</evidence>
<organism evidence="1 2">
    <name type="scientific">Brucella anthropi</name>
    <name type="common">Ochrobactrum anthropi</name>
    <dbReference type="NCBI Taxonomy" id="529"/>
    <lineage>
        <taxon>Bacteria</taxon>
        <taxon>Pseudomonadati</taxon>
        <taxon>Pseudomonadota</taxon>
        <taxon>Alphaproteobacteria</taxon>
        <taxon>Hyphomicrobiales</taxon>
        <taxon>Brucellaceae</taxon>
        <taxon>Brucella/Ochrobactrum group</taxon>
        <taxon>Brucella</taxon>
    </lineage>
</organism>
<comment type="caution">
    <text evidence="1">The sequence shown here is derived from an EMBL/GenBank/DDBJ whole genome shotgun (WGS) entry which is preliminary data.</text>
</comment>
<sequence length="153" mass="17216">MQILKALFWPMAVAIPLAACGRLEQPPRPLPPAPYAYLSLTACRNYPRNITECQLEYGTSFGRHRLGPVQQVSRGLAPNLDGSRYQVSSCWPVSRIQRELPNFTCRIYQGQSGADAGSVLVKGGTAVRLAQILGDRDQIEYRWKPDRWSRLKD</sequence>
<dbReference type="EMBL" id="JACZKO010000045">
    <property type="protein sequence ID" value="MBE0562603.1"/>
    <property type="molecule type" value="Genomic_DNA"/>
</dbReference>